<organism evidence="1 2">
    <name type="scientific">Plantimonas leprariae</name>
    <dbReference type="NCBI Taxonomy" id="2615207"/>
    <lineage>
        <taxon>Bacteria</taxon>
        <taxon>Pseudomonadati</taxon>
        <taxon>Pseudomonadota</taxon>
        <taxon>Alphaproteobacteria</taxon>
        <taxon>Hyphomicrobiales</taxon>
        <taxon>Aurantimonadaceae</taxon>
        <taxon>Plantimonas</taxon>
    </lineage>
</organism>
<dbReference type="Gene3D" id="6.10.250.730">
    <property type="match status" value="1"/>
</dbReference>
<dbReference type="Pfam" id="PF06169">
    <property type="entry name" value="DUF982"/>
    <property type="match status" value="1"/>
</dbReference>
<accession>A0A7V7PNV2</accession>
<gene>
    <name evidence="1" type="ORF">F6X38_13540</name>
</gene>
<dbReference type="Proteomes" id="UP000432089">
    <property type="component" value="Unassembled WGS sequence"/>
</dbReference>
<keyword evidence="2" id="KW-1185">Reference proteome</keyword>
<dbReference type="EMBL" id="VZDO01000010">
    <property type="protein sequence ID" value="KAB0679353.1"/>
    <property type="molecule type" value="Genomic_DNA"/>
</dbReference>
<protein>
    <submittedName>
        <fullName evidence="1">DUF982 domain-containing protein</fullName>
    </submittedName>
</protein>
<dbReference type="InterPro" id="IPR010385">
    <property type="entry name" value="DUF982"/>
</dbReference>
<proteinExistence type="predicted"/>
<dbReference type="AlphaFoldDB" id="A0A7V7PNV2"/>
<comment type="caution">
    <text evidence="1">The sequence shown here is derived from an EMBL/GenBank/DDBJ whole genome shotgun (WGS) entry which is preliminary data.</text>
</comment>
<evidence type="ECO:0000313" key="1">
    <source>
        <dbReference type="EMBL" id="KAB0679353.1"/>
    </source>
</evidence>
<name>A0A7V7PNV2_9HYPH</name>
<evidence type="ECO:0000313" key="2">
    <source>
        <dbReference type="Proteomes" id="UP000432089"/>
    </source>
</evidence>
<reference evidence="1 2" key="1">
    <citation type="submission" date="2019-09" db="EMBL/GenBank/DDBJ databases">
        <title>YIM 132180 draft genome.</title>
        <authorList>
            <person name="Zhang K."/>
        </authorList>
    </citation>
    <scope>NUCLEOTIDE SEQUENCE [LARGE SCALE GENOMIC DNA]</scope>
    <source>
        <strain evidence="1 2">YIM 132180</strain>
    </source>
</reference>
<sequence>MEYDRFEEPVWVYVGLNVPRMLETVTQAYVFLDDCPSTLRGPGYVAAKELCRRAMHRRTGAEKARRALAIFADRRGILAPAIGDLVAAQSAGILASRAAA</sequence>
<dbReference type="RefSeq" id="WP_150970384.1">
    <property type="nucleotide sequence ID" value="NZ_VZDO01000010.1"/>
</dbReference>